<feature type="transmembrane region" description="Helical" evidence="1">
    <location>
        <begin position="174"/>
        <end position="192"/>
    </location>
</feature>
<dbReference type="Proteomes" id="UP000294325">
    <property type="component" value="Chromosome"/>
</dbReference>
<evidence type="ECO:0000256" key="1">
    <source>
        <dbReference type="SAM" id="Phobius"/>
    </source>
</evidence>
<keyword evidence="1" id="KW-1133">Transmembrane helix</keyword>
<accession>A0A4P7BZJ4</accession>
<dbReference type="RefSeq" id="WP_134356865.1">
    <property type="nucleotide sequence ID" value="NZ_CP038033.1"/>
</dbReference>
<protein>
    <submittedName>
        <fullName evidence="2">Uncharacterized protein</fullName>
    </submittedName>
</protein>
<evidence type="ECO:0000313" key="2">
    <source>
        <dbReference type="EMBL" id="QBQ53856.1"/>
    </source>
</evidence>
<dbReference type="EMBL" id="CP038033">
    <property type="protein sequence ID" value="QBQ53856.1"/>
    <property type="molecule type" value="Genomic_DNA"/>
</dbReference>
<keyword evidence="1" id="KW-0812">Transmembrane</keyword>
<sequence>MVTKAELLKQATHQALIEANKRHLGNSAKEQLQTEAQAIIADIFGSIHWKNTENDPEAPPKILTAWHHRTLNDREPDWHNLSFAKEKLQQAAERYLQASWLHSPELDWLLLNTLVYGDYLTTLDTVRARTMPFSRYESKKSGKTSFRVLAEVWRGALLILKITAWFIIFAAVSPASPIGPLLWIGITGWWLWRKWAIRRKNNTLLNSILSTYGMLNATEQNWPKIHEKLEKSEELGAIWNPTIYPLVEERRRAYLL</sequence>
<dbReference type="KEGG" id="nwr:E3U44_04515"/>
<gene>
    <name evidence="2" type="ORF">E3U44_04515</name>
</gene>
<keyword evidence="3" id="KW-1185">Reference proteome</keyword>
<dbReference type="OrthoDB" id="5761185at2"/>
<evidence type="ECO:0000313" key="3">
    <source>
        <dbReference type="Proteomes" id="UP000294325"/>
    </source>
</evidence>
<keyword evidence="1" id="KW-0472">Membrane</keyword>
<dbReference type="AlphaFoldDB" id="A0A4P7BZJ4"/>
<reference evidence="2 3" key="1">
    <citation type="submission" date="2019-03" db="EMBL/GenBank/DDBJ databases">
        <title>The genome sequence of Nitrosococcus wardiae strain D1FHST reveals the archetypal metabolic capacity of ammonia-oxidizing Gammaproteobacteria.</title>
        <authorList>
            <person name="Wang L."/>
            <person name="Lim C.K."/>
            <person name="Hanson T.E."/>
            <person name="Dang H."/>
            <person name="Klotz M.G."/>
        </authorList>
    </citation>
    <scope>NUCLEOTIDE SEQUENCE [LARGE SCALE GENOMIC DNA]</scope>
    <source>
        <strain evidence="2 3">D1FHS</strain>
    </source>
</reference>
<organism evidence="2 3">
    <name type="scientific">Nitrosococcus wardiae</name>
    <dbReference type="NCBI Taxonomy" id="1814290"/>
    <lineage>
        <taxon>Bacteria</taxon>
        <taxon>Pseudomonadati</taxon>
        <taxon>Pseudomonadota</taxon>
        <taxon>Gammaproteobacteria</taxon>
        <taxon>Chromatiales</taxon>
        <taxon>Chromatiaceae</taxon>
        <taxon>Nitrosococcus</taxon>
    </lineage>
</organism>
<proteinExistence type="predicted"/>
<name>A0A4P7BZJ4_9GAMM</name>